<dbReference type="InParanoid" id="T1I513"/>
<organism evidence="4 5">
    <name type="scientific">Rhodnius prolixus</name>
    <name type="common">Triatomid bug</name>
    <dbReference type="NCBI Taxonomy" id="13249"/>
    <lineage>
        <taxon>Eukaryota</taxon>
        <taxon>Metazoa</taxon>
        <taxon>Ecdysozoa</taxon>
        <taxon>Arthropoda</taxon>
        <taxon>Hexapoda</taxon>
        <taxon>Insecta</taxon>
        <taxon>Pterygota</taxon>
        <taxon>Neoptera</taxon>
        <taxon>Paraneoptera</taxon>
        <taxon>Hemiptera</taxon>
        <taxon>Heteroptera</taxon>
        <taxon>Panheteroptera</taxon>
        <taxon>Cimicomorpha</taxon>
        <taxon>Reduviidae</taxon>
        <taxon>Triatominae</taxon>
        <taxon>Rhodnius</taxon>
    </lineage>
</organism>
<dbReference type="Pfam" id="PF14939">
    <property type="entry name" value="DCAF15_WD40"/>
    <property type="match status" value="1"/>
</dbReference>
<dbReference type="eggNOG" id="ENOG502QQCQ">
    <property type="taxonomic scope" value="Eukaryota"/>
</dbReference>
<dbReference type="InterPro" id="IPR047319">
    <property type="entry name" value="DCAF15_C"/>
</dbReference>
<dbReference type="InterPro" id="IPR038914">
    <property type="entry name" value="DCAF15"/>
</dbReference>
<feature type="domain" description="DDB1- and CUL4-associated factor 15 WD40 repeat-containing" evidence="3">
    <location>
        <begin position="1"/>
        <end position="195"/>
    </location>
</feature>
<dbReference type="GO" id="GO:0016567">
    <property type="term" value="P:protein ubiquitination"/>
    <property type="evidence" value="ECO:0007669"/>
    <property type="project" value="InterPro"/>
</dbReference>
<evidence type="ECO:0000313" key="5">
    <source>
        <dbReference type="Proteomes" id="UP000015103"/>
    </source>
</evidence>
<reference evidence="4" key="1">
    <citation type="submission" date="2015-05" db="UniProtKB">
        <authorList>
            <consortium name="EnsemblMetazoa"/>
        </authorList>
    </citation>
    <scope>IDENTIFICATION</scope>
</reference>
<dbReference type="OMA" id="AHFFHNS"/>
<proteinExistence type="predicted"/>
<evidence type="ECO:0000256" key="1">
    <source>
        <dbReference type="SAM" id="Coils"/>
    </source>
</evidence>
<dbReference type="PANTHER" id="PTHR28541">
    <property type="entry name" value="DDB1- AND CUL4-ASSOCIATED FACTOR 15"/>
    <property type="match status" value="1"/>
</dbReference>
<dbReference type="PANTHER" id="PTHR28541:SF1">
    <property type="entry name" value="DDB1- AND CUL4-ASSOCIATED FACTOR 15"/>
    <property type="match status" value="1"/>
</dbReference>
<dbReference type="VEuPathDB" id="VectorBase:RPRC011382"/>
<feature type="compositionally biased region" description="Low complexity" evidence="2">
    <location>
        <begin position="511"/>
        <end position="523"/>
    </location>
</feature>
<feature type="region of interest" description="Disordered" evidence="2">
    <location>
        <begin position="296"/>
        <end position="324"/>
    </location>
</feature>
<feature type="compositionally biased region" description="Low complexity" evidence="2">
    <location>
        <begin position="303"/>
        <end position="315"/>
    </location>
</feature>
<name>T1I513_RHOPR</name>
<dbReference type="FunCoup" id="T1I513">
    <property type="interactions" value="37"/>
</dbReference>
<dbReference type="EMBL" id="ACPB03011505">
    <property type="status" value="NOT_ANNOTATED_CDS"/>
    <property type="molecule type" value="Genomic_DNA"/>
</dbReference>
<evidence type="ECO:0000313" key="4">
    <source>
        <dbReference type="EnsemblMetazoa" id="RPRC011382-PA"/>
    </source>
</evidence>
<dbReference type="AlphaFoldDB" id="T1I513"/>
<feature type="coiled-coil region" evidence="1">
    <location>
        <begin position="355"/>
        <end position="382"/>
    </location>
</feature>
<dbReference type="HOGENOM" id="CLU_395517_0_0_1"/>
<dbReference type="EMBL" id="ACPB03011506">
    <property type="status" value="NOT_ANNOTATED_CDS"/>
    <property type="molecule type" value="Genomic_DNA"/>
</dbReference>
<dbReference type="GO" id="GO:0080008">
    <property type="term" value="C:Cul4-RING E3 ubiquitin ligase complex"/>
    <property type="evidence" value="ECO:0007669"/>
    <property type="project" value="TreeGrafter"/>
</dbReference>
<keyword evidence="5" id="KW-1185">Reference proteome</keyword>
<keyword evidence="1" id="KW-0175">Coiled coil</keyword>
<evidence type="ECO:0000256" key="2">
    <source>
        <dbReference type="SAM" id="MobiDB-lite"/>
    </source>
</evidence>
<evidence type="ECO:0000259" key="3">
    <source>
        <dbReference type="Pfam" id="PF14939"/>
    </source>
</evidence>
<dbReference type="CDD" id="cd20913">
    <property type="entry name" value="DCAF15-CTD"/>
    <property type="match status" value="1"/>
</dbReference>
<protein>
    <submittedName>
        <fullName evidence="4">DCAF15_WD40 domain-containing protein</fullName>
    </submittedName>
</protein>
<accession>T1I513</accession>
<dbReference type="InterPro" id="IPR032734">
    <property type="entry name" value="DCAF15_WD40"/>
</dbReference>
<dbReference type="CDD" id="cd20917">
    <property type="entry name" value="DCAF15-NTD"/>
    <property type="match status" value="1"/>
</dbReference>
<feature type="region of interest" description="Disordered" evidence="2">
    <location>
        <begin position="487"/>
        <end position="553"/>
    </location>
</feature>
<dbReference type="EnsemblMetazoa" id="RPRC011382-RA">
    <property type="protein sequence ID" value="RPRC011382-PA"/>
    <property type="gene ID" value="RPRC011382"/>
</dbReference>
<dbReference type="Proteomes" id="UP000015103">
    <property type="component" value="Unassembled WGS sequence"/>
</dbReference>
<sequence>MGATRCGQLLLTYTCCVDPAADFPPTVYRCTFFFLRYRLHFWAFRPNRAAAKVAEVQLFDGVQVTEVLTIGIVQWPDDYDRLLVFGSCHEAEYIEGWVDGPQGEYKSTTYITVTTVPSLNGCVDCRAVAASFDEEEMAANWDSGVGLTCLRHGFTAHTHFSVPHIYTFDPHSCLYSAGRVLINTGAFLHVLGFSVEKAGSEAAKKQAQLICRGNIVNVPPMNRLTYSYLRDRCYSIFLSEDWACNMTQLLIELLQKPHFRSSIVQKCKLLKNSGLGIKLCGEWPISKVIQNSIPPTVCSPSKQQQQQQQQQQQRQSDVTKDNKSQSLSCTDILLRATPKQRWFFSSNKNNRLQAAAAFQARLKAVKRQSEKAENVYDFMESEDNSCEPKFKLFRRRCLADKMYEFRAEEEHENENIRPPDIEKADMGEILEVGSTKIDSEDENICMKTAENKIPEPNTTVKAIIADWDGADSESESEVREKDILGFMNGLEQKRRSSAPSSLPTGERCPARRSASARRTSAGSPLKPHNTGNLRRELRLHRHSQTKKNTERSNFDLTDEMLKEMDKGFGHQPVSGCSVRFTRRYIEIDQEITSTITDIEDDDIGTGFHCALPLSVHGSAYAQMEMISNQKAEKLRLTRQSVLQGIWCAVVRQSSLDIEQFCYKAAESICNMEGYKFWFCSDYDTEVVRACPLTGDILSVLFIRLNAENMRLPPDSPIDTLRKKADLRNIYETRCLYVWSPSTGCTYLEGYTSLVRVSSISARRWGPAAKEAKCLRSSCGSGSASKNSNNGIAGAGSCAAGKVRAFVHTMKDGRPVPSVNLILDHDNLIGFRRDPIPSSL</sequence>